<accession>A0A1V6YEC6</accession>
<dbReference type="GO" id="GO:0022857">
    <property type="term" value="F:transmembrane transporter activity"/>
    <property type="evidence" value="ECO:0007669"/>
    <property type="project" value="InterPro"/>
</dbReference>
<dbReference type="Proteomes" id="UP000191691">
    <property type="component" value="Unassembled WGS sequence"/>
</dbReference>
<keyword evidence="8" id="KW-1185">Reference proteome</keyword>
<sequence>MAKLLQQMAEKSPVEDLHASEASSMSAGDSDSRTDNASDYELTRISLVRVVTGLGLSIFRMSLDPSIIATAIPRITSQFNSMNDIGYPMLIVGRTIAGIGAAGCFTGAFCIVAVSIPLVNRPFYIGILQSTFGIATIVGPVLGGASTEHVT</sequence>
<keyword evidence="3 6" id="KW-1133">Transmembrane helix</keyword>
<dbReference type="EMBL" id="MOOB01000023">
    <property type="protein sequence ID" value="OQE85745.1"/>
    <property type="molecule type" value="Genomic_DNA"/>
</dbReference>
<evidence type="ECO:0000256" key="4">
    <source>
        <dbReference type="ARBA" id="ARBA00023136"/>
    </source>
</evidence>
<dbReference type="Gene3D" id="1.20.1250.20">
    <property type="entry name" value="MFS general substrate transporter like domains"/>
    <property type="match status" value="1"/>
</dbReference>
<feature type="region of interest" description="Disordered" evidence="5">
    <location>
        <begin position="10"/>
        <end position="35"/>
    </location>
</feature>
<feature type="transmembrane region" description="Helical" evidence="6">
    <location>
        <begin position="96"/>
        <end position="117"/>
    </location>
</feature>
<dbReference type="GO" id="GO:0005886">
    <property type="term" value="C:plasma membrane"/>
    <property type="evidence" value="ECO:0007669"/>
    <property type="project" value="TreeGrafter"/>
</dbReference>
<dbReference type="OMA" id="FTEDLTW"/>
<dbReference type="PANTHER" id="PTHR23501">
    <property type="entry name" value="MAJOR FACILITATOR SUPERFAMILY"/>
    <property type="match status" value="1"/>
</dbReference>
<evidence type="ECO:0000313" key="7">
    <source>
        <dbReference type="EMBL" id="OQE85745.1"/>
    </source>
</evidence>
<evidence type="ECO:0000256" key="5">
    <source>
        <dbReference type="SAM" id="MobiDB-lite"/>
    </source>
</evidence>
<dbReference type="InterPro" id="IPR011701">
    <property type="entry name" value="MFS"/>
</dbReference>
<evidence type="ECO:0008006" key="9">
    <source>
        <dbReference type="Google" id="ProtNLM"/>
    </source>
</evidence>
<keyword evidence="4 6" id="KW-0472">Membrane</keyword>
<evidence type="ECO:0000256" key="6">
    <source>
        <dbReference type="SAM" id="Phobius"/>
    </source>
</evidence>
<reference evidence="8" key="1">
    <citation type="journal article" date="2017" name="Nat. Microbiol.">
        <title>Global analysis of biosynthetic gene clusters reveals vast potential of secondary metabolite production in Penicillium species.</title>
        <authorList>
            <person name="Nielsen J.C."/>
            <person name="Grijseels S."/>
            <person name="Prigent S."/>
            <person name="Ji B."/>
            <person name="Dainat J."/>
            <person name="Nielsen K.F."/>
            <person name="Frisvad J.C."/>
            <person name="Workman M."/>
            <person name="Nielsen J."/>
        </authorList>
    </citation>
    <scope>NUCLEOTIDE SEQUENCE [LARGE SCALE GENOMIC DNA]</scope>
    <source>
        <strain evidence="8">IBT 13039</strain>
    </source>
</reference>
<gene>
    <name evidence="7" type="ORF">PENNAL_c0023G10032</name>
</gene>
<comment type="caution">
    <text evidence="7">The sequence shown here is derived from an EMBL/GenBank/DDBJ whole genome shotgun (WGS) entry which is preliminary data.</text>
</comment>
<evidence type="ECO:0000256" key="1">
    <source>
        <dbReference type="ARBA" id="ARBA00004141"/>
    </source>
</evidence>
<evidence type="ECO:0000256" key="3">
    <source>
        <dbReference type="ARBA" id="ARBA00022989"/>
    </source>
</evidence>
<organism evidence="7 8">
    <name type="scientific">Penicillium nalgiovense</name>
    <dbReference type="NCBI Taxonomy" id="60175"/>
    <lineage>
        <taxon>Eukaryota</taxon>
        <taxon>Fungi</taxon>
        <taxon>Dikarya</taxon>
        <taxon>Ascomycota</taxon>
        <taxon>Pezizomycotina</taxon>
        <taxon>Eurotiomycetes</taxon>
        <taxon>Eurotiomycetidae</taxon>
        <taxon>Eurotiales</taxon>
        <taxon>Aspergillaceae</taxon>
        <taxon>Penicillium</taxon>
    </lineage>
</organism>
<dbReference type="InterPro" id="IPR036259">
    <property type="entry name" value="MFS_trans_sf"/>
</dbReference>
<feature type="transmembrane region" description="Helical" evidence="6">
    <location>
        <begin position="123"/>
        <end position="145"/>
    </location>
</feature>
<dbReference type="PANTHER" id="PTHR23501:SF198">
    <property type="entry name" value="AZOLE RESISTANCE PROTEIN 1-RELATED"/>
    <property type="match status" value="1"/>
</dbReference>
<dbReference type="Pfam" id="PF07690">
    <property type="entry name" value="MFS_1"/>
    <property type="match status" value="1"/>
</dbReference>
<evidence type="ECO:0000313" key="8">
    <source>
        <dbReference type="Proteomes" id="UP000191691"/>
    </source>
</evidence>
<protein>
    <recommendedName>
        <fullName evidence="9">Major facilitator superfamily (MFS) profile domain-containing protein</fullName>
    </recommendedName>
</protein>
<name>A0A1V6YEC6_PENNA</name>
<dbReference type="AlphaFoldDB" id="A0A1V6YEC6"/>
<comment type="subcellular location">
    <subcellularLocation>
        <location evidence="1">Membrane</location>
        <topology evidence="1">Multi-pass membrane protein</topology>
    </subcellularLocation>
</comment>
<keyword evidence="2 6" id="KW-0812">Transmembrane</keyword>
<proteinExistence type="predicted"/>
<evidence type="ECO:0000256" key="2">
    <source>
        <dbReference type="ARBA" id="ARBA00022692"/>
    </source>
</evidence>
<dbReference type="SUPFAM" id="SSF103473">
    <property type="entry name" value="MFS general substrate transporter"/>
    <property type="match status" value="1"/>
</dbReference>